<evidence type="ECO:0000313" key="1">
    <source>
        <dbReference type="EMBL" id="MBE8431981.1"/>
    </source>
</evidence>
<feature type="non-terminal residue" evidence="1">
    <location>
        <position position="1"/>
    </location>
</feature>
<sequence length="240" mass="27254">TVFRGGEEVLNALKGVDIIITKRPEGVIVTVGDSLFPFPYSRFIQGTFETKFNSEESISIFRFQNVRAEKVRGIYSLFGKIAPGSGKISGEYEILLSGKRVSVKGKNRFTNVSGKILQDLPLGLKIPDLKDADLVHEMDLTLDETGEKQIHTFSKEENSFRLTYNVNAKKLATWEIFADWKNIQELKSIFQLPGDLEIFEGRLSLKGKWEESGNYGDWIKSNVSLNVLGFHWKDPFFDLH</sequence>
<proteinExistence type="predicted"/>
<feature type="non-terminal residue" evidence="1">
    <location>
        <position position="240"/>
    </location>
</feature>
<dbReference type="EMBL" id="JADDXF010000155">
    <property type="protein sequence ID" value="MBE8431981.1"/>
    <property type="molecule type" value="Genomic_DNA"/>
</dbReference>
<reference evidence="1" key="1">
    <citation type="submission" date="2020-10" db="EMBL/GenBank/DDBJ databases">
        <title>New Zealand Leptospira genomics.</title>
        <authorList>
            <person name="Wilkinson D.A."/>
            <person name="Nisa S."/>
            <person name="Moinet M."/>
            <person name="Benschop J."/>
        </authorList>
    </citation>
    <scope>NUCLEOTIDE SEQUENCE</scope>
    <source>
        <strain evidence="1">ESR8</strain>
    </source>
</reference>
<accession>A0AA40WEN5</accession>
<organism evidence="1 2">
    <name type="scientific">Leptospira interrogans serovar Pomona</name>
    <dbReference type="NCBI Taxonomy" id="44276"/>
    <lineage>
        <taxon>Bacteria</taxon>
        <taxon>Pseudomonadati</taxon>
        <taxon>Spirochaetota</taxon>
        <taxon>Spirochaetia</taxon>
        <taxon>Leptospirales</taxon>
        <taxon>Leptospiraceae</taxon>
        <taxon>Leptospira</taxon>
    </lineage>
</organism>
<gene>
    <name evidence="1" type="ORF">IQB77_19630</name>
</gene>
<dbReference type="AlphaFoldDB" id="A0AA40WEN5"/>
<protein>
    <submittedName>
        <fullName evidence="1">Uncharacterized protein</fullName>
    </submittedName>
</protein>
<dbReference type="Proteomes" id="UP000644282">
    <property type="component" value="Unassembled WGS sequence"/>
</dbReference>
<evidence type="ECO:0000313" key="2">
    <source>
        <dbReference type="Proteomes" id="UP000644282"/>
    </source>
</evidence>
<name>A0AA40WEN5_LEPIR</name>
<comment type="caution">
    <text evidence="1">The sequence shown here is derived from an EMBL/GenBank/DDBJ whole genome shotgun (WGS) entry which is preliminary data.</text>
</comment>